<organism evidence="6 7">
    <name type="scientific">Peptoniphilus stercorisuis</name>
    <dbReference type="NCBI Taxonomy" id="1436965"/>
    <lineage>
        <taxon>Bacteria</taxon>
        <taxon>Bacillati</taxon>
        <taxon>Bacillota</taxon>
        <taxon>Tissierellia</taxon>
        <taxon>Tissierellales</taxon>
        <taxon>Peptoniphilaceae</taxon>
        <taxon>Peptoniphilus</taxon>
    </lineage>
</organism>
<dbReference type="RefSeq" id="WP_210060277.1">
    <property type="nucleotide sequence ID" value="NZ_JAGGLJ010000004.1"/>
</dbReference>
<evidence type="ECO:0000259" key="5">
    <source>
        <dbReference type="Pfam" id="PF00496"/>
    </source>
</evidence>
<dbReference type="Gene3D" id="3.10.105.10">
    <property type="entry name" value="Dipeptide-binding Protein, Domain 3"/>
    <property type="match status" value="1"/>
</dbReference>
<dbReference type="Proteomes" id="UP001519306">
    <property type="component" value="Unassembled WGS sequence"/>
</dbReference>
<proteinExistence type="inferred from homology"/>
<feature type="domain" description="Solute-binding protein family 5" evidence="5">
    <location>
        <begin position="70"/>
        <end position="437"/>
    </location>
</feature>
<sequence>MKRKISLVLMLALLLVGCGNGAKDEQEAFVGTYPADFISIAPLADVSANTKMVLRNMHEGIYKYKTDGSLEPGVAEKIDITSEDPFIVFDIVLKDNVKFHNGKDLTSEDVKYSYERLAGMIDGITPEMVAGSGYFHQILNGEDEGFNKGKIEIIDDTHLKVYCDNSYGVLTTMHTLADGLLVPSDYSEDEQSTHPVGVGPYEFIEYDEGDHITMQAFEDYYGNVPNVKNMEFRKYADASTLPIAFENGEIDSISLNNENYDRIKEEGYEISEGLSNDVRVLYMNQREGELFSNKDLRYAVNYAIDKEKMLNSISNGRGAILYSHLTPVLKDYYNGDLKDFFTYDIEKSKEYLAKAGYENGLDVVIKTVAENEMEQDMVALMIEDLAKVGINAKNDPIPWNTYYEEVYKGFNYDMAILNVVGYPDPSRVLSRYESTAKGNMPGLKSEEFDRILKEAQETVDQNEAALKYKELQKILTEEAVGVFTIDPGISTATSKKYTGYESYPFAFVDISLIERK</sequence>
<comment type="similarity">
    <text evidence="1">Belongs to the bacterial solute-binding protein 5 family.</text>
</comment>
<evidence type="ECO:0000256" key="3">
    <source>
        <dbReference type="ARBA" id="ARBA00022729"/>
    </source>
</evidence>
<keyword evidence="3 4" id="KW-0732">Signal</keyword>
<comment type="caution">
    <text evidence="6">The sequence shown here is derived from an EMBL/GenBank/DDBJ whole genome shotgun (WGS) entry which is preliminary data.</text>
</comment>
<keyword evidence="7" id="KW-1185">Reference proteome</keyword>
<accession>A0ABS4KB19</accession>
<evidence type="ECO:0000256" key="2">
    <source>
        <dbReference type="ARBA" id="ARBA00022448"/>
    </source>
</evidence>
<dbReference type="PROSITE" id="PS51257">
    <property type="entry name" value="PROKAR_LIPOPROTEIN"/>
    <property type="match status" value="1"/>
</dbReference>
<evidence type="ECO:0000313" key="7">
    <source>
        <dbReference type="Proteomes" id="UP001519306"/>
    </source>
</evidence>
<protein>
    <submittedName>
        <fullName evidence="6">Peptide/nickel transport system substrate-binding protein</fullName>
    </submittedName>
</protein>
<dbReference type="InterPro" id="IPR039424">
    <property type="entry name" value="SBP_5"/>
</dbReference>
<dbReference type="InterPro" id="IPR000914">
    <property type="entry name" value="SBP_5_dom"/>
</dbReference>
<dbReference type="PANTHER" id="PTHR30290">
    <property type="entry name" value="PERIPLASMIC BINDING COMPONENT OF ABC TRANSPORTER"/>
    <property type="match status" value="1"/>
</dbReference>
<dbReference type="InterPro" id="IPR030678">
    <property type="entry name" value="Peptide/Ni-bd"/>
</dbReference>
<dbReference type="PIRSF" id="PIRSF002741">
    <property type="entry name" value="MppA"/>
    <property type="match status" value="1"/>
</dbReference>
<dbReference type="PANTHER" id="PTHR30290:SF9">
    <property type="entry name" value="OLIGOPEPTIDE-BINDING PROTEIN APPA"/>
    <property type="match status" value="1"/>
</dbReference>
<evidence type="ECO:0000256" key="4">
    <source>
        <dbReference type="SAM" id="SignalP"/>
    </source>
</evidence>
<dbReference type="Gene3D" id="3.40.190.10">
    <property type="entry name" value="Periplasmic binding protein-like II"/>
    <property type="match status" value="1"/>
</dbReference>
<reference evidence="6 7" key="1">
    <citation type="submission" date="2021-03" db="EMBL/GenBank/DDBJ databases">
        <title>Genomic Encyclopedia of Type Strains, Phase IV (KMG-IV): sequencing the most valuable type-strain genomes for metagenomic binning, comparative biology and taxonomic classification.</title>
        <authorList>
            <person name="Goeker M."/>
        </authorList>
    </citation>
    <scope>NUCLEOTIDE SEQUENCE [LARGE SCALE GENOMIC DNA]</scope>
    <source>
        <strain evidence="6 7">DSM 27563</strain>
    </source>
</reference>
<dbReference type="SUPFAM" id="SSF53850">
    <property type="entry name" value="Periplasmic binding protein-like II"/>
    <property type="match status" value="1"/>
</dbReference>
<dbReference type="Pfam" id="PF00496">
    <property type="entry name" value="SBP_bac_5"/>
    <property type="match status" value="1"/>
</dbReference>
<gene>
    <name evidence="6" type="ORF">J2Z71_000495</name>
</gene>
<keyword evidence="2" id="KW-0813">Transport</keyword>
<evidence type="ECO:0000256" key="1">
    <source>
        <dbReference type="ARBA" id="ARBA00005695"/>
    </source>
</evidence>
<dbReference type="EMBL" id="JAGGLJ010000004">
    <property type="protein sequence ID" value="MBP2024970.1"/>
    <property type="molecule type" value="Genomic_DNA"/>
</dbReference>
<evidence type="ECO:0000313" key="6">
    <source>
        <dbReference type="EMBL" id="MBP2024970.1"/>
    </source>
</evidence>
<feature type="signal peptide" evidence="4">
    <location>
        <begin position="1"/>
        <end position="22"/>
    </location>
</feature>
<name>A0ABS4KB19_9FIRM</name>
<feature type="chain" id="PRO_5046425259" evidence="4">
    <location>
        <begin position="23"/>
        <end position="516"/>
    </location>
</feature>